<protein>
    <submittedName>
        <fullName evidence="2">Uncharacterized protein</fullName>
    </submittedName>
</protein>
<accession>A0A804N7R7</accession>
<keyword evidence="3" id="KW-1185">Reference proteome</keyword>
<evidence type="ECO:0000313" key="2">
    <source>
        <dbReference type="EnsemblPlants" id="Zm00001eb141520_P001"/>
    </source>
</evidence>
<dbReference type="EnsemblPlants" id="Zm00001eb141520_T001">
    <property type="protein sequence ID" value="Zm00001eb141520_P001"/>
    <property type="gene ID" value="Zm00001eb141520"/>
</dbReference>
<evidence type="ECO:0000313" key="3">
    <source>
        <dbReference type="Proteomes" id="UP000007305"/>
    </source>
</evidence>
<dbReference type="InParanoid" id="A0A804N7R7"/>
<reference evidence="2" key="3">
    <citation type="submission" date="2021-05" db="UniProtKB">
        <authorList>
            <consortium name="EnsemblPlants"/>
        </authorList>
    </citation>
    <scope>IDENTIFICATION</scope>
    <source>
        <strain evidence="2">cv. B73</strain>
    </source>
</reference>
<dbReference type="AlphaFoldDB" id="A0A804N7R7"/>
<sequence>MTPVRIHFLDRSSANSIIACNAPVVVHQAPSIMSSVSPSGSKGDGVNPLHVRVEEAPVLLHSGVLLVLVEHGEHVCLHPPGPPRRALPHVPHQVLVVRPGVLQRRCGAARRRPPGLRHHHPDAVPAGDAEPPHRRVQRVHRGVEQVLVPVLPVLHHRPGRREQREVHAQVAQPQRVDEVGVQVGQQRRAGPRQERHHVAHERAGLLRELARRRRQVHGDGALRDGRGDLHVAQPGGRQRRVHVLHGRHEQRRLLQGDLVAHHHVAERHRRVRLHVVADPRRGRGRAGRQRRQGLVGRAHHHPDPAPAQRRQRVAVGPVEPHHREAVVAQHAHHRARRRQVVAARAVAHAHRRRPCVGFGRPSPWMERPSERSTYRQKPCIGYTVSSNQRLGFCVLLNYAWKDR</sequence>
<reference evidence="3" key="1">
    <citation type="submission" date="2015-12" db="EMBL/GenBank/DDBJ databases">
        <title>Update maize B73 reference genome by single molecule sequencing technologies.</title>
        <authorList>
            <consortium name="Maize Genome Sequencing Project"/>
            <person name="Ware D."/>
        </authorList>
    </citation>
    <scope>NUCLEOTIDE SEQUENCE [LARGE SCALE GENOMIC DNA]</scope>
    <source>
        <strain evidence="3">cv. B73</strain>
    </source>
</reference>
<proteinExistence type="predicted"/>
<feature type="compositionally biased region" description="Basic residues" evidence="1">
    <location>
        <begin position="110"/>
        <end position="120"/>
    </location>
</feature>
<dbReference type="Gramene" id="Zm00001eb141520_T001">
    <property type="protein sequence ID" value="Zm00001eb141520_P001"/>
    <property type="gene ID" value="Zm00001eb141520"/>
</dbReference>
<feature type="compositionally biased region" description="Basic residues" evidence="1">
    <location>
        <begin position="282"/>
        <end position="291"/>
    </location>
</feature>
<feature type="region of interest" description="Disordered" evidence="1">
    <location>
        <begin position="110"/>
        <end position="135"/>
    </location>
</feature>
<organism evidence="2 3">
    <name type="scientific">Zea mays</name>
    <name type="common">Maize</name>
    <dbReference type="NCBI Taxonomy" id="4577"/>
    <lineage>
        <taxon>Eukaryota</taxon>
        <taxon>Viridiplantae</taxon>
        <taxon>Streptophyta</taxon>
        <taxon>Embryophyta</taxon>
        <taxon>Tracheophyta</taxon>
        <taxon>Spermatophyta</taxon>
        <taxon>Magnoliopsida</taxon>
        <taxon>Liliopsida</taxon>
        <taxon>Poales</taxon>
        <taxon>Poaceae</taxon>
        <taxon>PACMAD clade</taxon>
        <taxon>Panicoideae</taxon>
        <taxon>Andropogonodae</taxon>
        <taxon>Andropogoneae</taxon>
        <taxon>Tripsacinae</taxon>
        <taxon>Zea</taxon>
    </lineage>
</organism>
<dbReference type="Proteomes" id="UP000007305">
    <property type="component" value="Chromosome 3"/>
</dbReference>
<reference evidence="2" key="2">
    <citation type="submission" date="2019-07" db="EMBL/GenBank/DDBJ databases">
        <authorList>
            <person name="Seetharam A."/>
            <person name="Woodhouse M."/>
            <person name="Cannon E."/>
        </authorList>
    </citation>
    <scope>NUCLEOTIDE SEQUENCE [LARGE SCALE GENOMIC DNA]</scope>
    <source>
        <strain evidence="2">cv. B73</strain>
    </source>
</reference>
<evidence type="ECO:0000256" key="1">
    <source>
        <dbReference type="SAM" id="MobiDB-lite"/>
    </source>
</evidence>
<name>A0A804N7R7_MAIZE</name>
<feature type="region of interest" description="Disordered" evidence="1">
    <location>
        <begin position="280"/>
        <end position="310"/>
    </location>
</feature>